<dbReference type="EMBL" id="BOOC01000013">
    <property type="protein sequence ID" value="GIH40261.1"/>
    <property type="molecule type" value="Genomic_DNA"/>
</dbReference>
<dbReference type="PANTHER" id="PTHR42718:SF46">
    <property type="entry name" value="BLR6921 PROTEIN"/>
    <property type="match status" value="1"/>
</dbReference>
<feature type="transmembrane region" description="Helical" evidence="7">
    <location>
        <begin position="17"/>
        <end position="36"/>
    </location>
</feature>
<dbReference type="InterPro" id="IPR011701">
    <property type="entry name" value="MFS"/>
</dbReference>
<feature type="transmembrane region" description="Helical" evidence="7">
    <location>
        <begin position="206"/>
        <end position="224"/>
    </location>
</feature>
<keyword evidence="4 7" id="KW-0812">Transmembrane</keyword>
<feature type="transmembrane region" description="Helical" evidence="7">
    <location>
        <begin position="84"/>
        <end position="102"/>
    </location>
</feature>
<proteinExistence type="predicted"/>
<keyword evidence="2" id="KW-0813">Transport</keyword>
<feature type="transmembrane region" description="Helical" evidence="7">
    <location>
        <begin position="175"/>
        <end position="194"/>
    </location>
</feature>
<feature type="transmembrane region" description="Helical" evidence="7">
    <location>
        <begin position="146"/>
        <end position="169"/>
    </location>
</feature>
<gene>
    <name evidence="9" type="ORF">Mco01_32610</name>
</gene>
<dbReference type="CDD" id="cd17321">
    <property type="entry name" value="MFS_MMR_MDR_like"/>
    <property type="match status" value="1"/>
</dbReference>
<feature type="transmembrane region" description="Helical" evidence="7">
    <location>
        <begin position="353"/>
        <end position="377"/>
    </location>
</feature>
<sequence>MTADAPSPPHFNSRQRIVLLVLLGAGFMVSVDFSILNVALPETGAGVGMKVADLPWITSAYTLPSAGFALLFGRFADLFGRRKLFMVSMVLLTGASLLGGLASSPGVLLTARALQGVATAMALPAALSLLTTTFAEGAMRERALGLNGALLSGGFTVGALVGGTLVSLLSWRAAFLINIPVAVLVLSCTPFVIGESRLPERVKLDLPGAITVTGGLLAVVYAVVERSIVAALVGVVLLALFSVIEVLASAPLAPVRILRRPTVMWGNYAGLVLFTMETGMIFLMTLFLQRILGFSPLITGLVFGVPGLAAVGAGVIAGRLVGRFDGRRVLATAMLVQGVAILPLVFLDAHRTAVAMLVPALFVGFFGHVAAIVAYTVTGTSGLPDEEQGLATGLTTMTQQVAVSIGIPILSAVAATRSAELAGIHLALSVDVAVTLVSVVVVWFGLRPGRTTPAVRVPAGAGESLTASSG</sequence>
<accession>A0ABQ4FZM1</accession>
<feature type="transmembrane region" description="Helical" evidence="7">
    <location>
        <begin position="114"/>
        <end position="134"/>
    </location>
</feature>
<dbReference type="Proteomes" id="UP000603904">
    <property type="component" value="Unassembled WGS sequence"/>
</dbReference>
<organism evidence="9 10">
    <name type="scientific">Microbispora corallina</name>
    <dbReference type="NCBI Taxonomy" id="83302"/>
    <lineage>
        <taxon>Bacteria</taxon>
        <taxon>Bacillati</taxon>
        <taxon>Actinomycetota</taxon>
        <taxon>Actinomycetes</taxon>
        <taxon>Streptosporangiales</taxon>
        <taxon>Streptosporangiaceae</taxon>
        <taxon>Microbispora</taxon>
    </lineage>
</organism>
<keyword evidence="6 7" id="KW-0472">Membrane</keyword>
<dbReference type="Gene3D" id="1.20.1720.10">
    <property type="entry name" value="Multidrug resistance protein D"/>
    <property type="match status" value="1"/>
</dbReference>
<dbReference type="PANTHER" id="PTHR42718">
    <property type="entry name" value="MAJOR FACILITATOR SUPERFAMILY MULTIDRUG TRANSPORTER MFSC"/>
    <property type="match status" value="1"/>
</dbReference>
<feature type="transmembrane region" description="Helical" evidence="7">
    <location>
        <begin position="56"/>
        <end position="72"/>
    </location>
</feature>
<dbReference type="InterPro" id="IPR020846">
    <property type="entry name" value="MFS_dom"/>
</dbReference>
<evidence type="ECO:0000256" key="7">
    <source>
        <dbReference type="SAM" id="Phobius"/>
    </source>
</evidence>
<feature type="transmembrane region" description="Helical" evidence="7">
    <location>
        <begin position="230"/>
        <end position="253"/>
    </location>
</feature>
<dbReference type="Gene3D" id="1.20.1250.20">
    <property type="entry name" value="MFS general substrate transporter like domains"/>
    <property type="match status" value="1"/>
</dbReference>
<dbReference type="Pfam" id="PF07690">
    <property type="entry name" value="MFS_1"/>
    <property type="match status" value="1"/>
</dbReference>
<feature type="transmembrane region" description="Helical" evidence="7">
    <location>
        <begin position="329"/>
        <end position="347"/>
    </location>
</feature>
<evidence type="ECO:0000313" key="10">
    <source>
        <dbReference type="Proteomes" id="UP000603904"/>
    </source>
</evidence>
<dbReference type="RefSeq" id="WP_204057702.1">
    <property type="nucleotide sequence ID" value="NZ_BAAAGP010000008.1"/>
</dbReference>
<comment type="caution">
    <text evidence="9">The sequence shown here is derived from an EMBL/GenBank/DDBJ whole genome shotgun (WGS) entry which is preliminary data.</text>
</comment>
<feature type="transmembrane region" description="Helical" evidence="7">
    <location>
        <begin position="422"/>
        <end position="446"/>
    </location>
</feature>
<reference evidence="9 10" key="1">
    <citation type="submission" date="2021-01" db="EMBL/GenBank/DDBJ databases">
        <title>Whole genome shotgun sequence of Microbispora corallina NBRC 16416.</title>
        <authorList>
            <person name="Komaki H."/>
            <person name="Tamura T."/>
        </authorList>
    </citation>
    <scope>NUCLEOTIDE SEQUENCE [LARGE SCALE GENOMIC DNA]</scope>
    <source>
        <strain evidence="9 10">NBRC 16416</strain>
    </source>
</reference>
<feature type="domain" description="Major facilitator superfamily (MFS) profile" evidence="8">
    <location>
        <begin position="18"/>
        <end position="450"/>
    </location>
</feature>
<evidence type="ECO:0000256" key="4">
    <source>
        <dbReference type="ARBA" id="ARBA00022692"/>
    </source>
</evidence>
<keyword evidence="3" id="KW-1003">Cell membrane</keyword>
<dbReference type="PROSITE" id="PS50850">
    <property type="entry name" value="MFS"/>
    <property type="match status" value="1"/>
</dbReference>
<evidence type="ECO:0000256" key="6">
    <source>
        <dbReference type="ARBA" id="ARBA00023136"/>
    </source>
</evidence>
<feature type="transmembrane region" description="Helical" evidence="7">
    <location>
        <begin position="265"/>
        <end position="288"/>
    </location>
</feature>
<evidence type="ECO:0000256" key="5">
    <source>
        <dbReference type="ARBA" id="ARBA00022989"/>
    </source>
</evidence>
<evidence type="ECO:0000259" key="8">
    <source>
        <dbReference type="PROSITE" id="PS50850"/>
    </source>
</evidence>
<comment type="subcellular location">
    <subcellularLocation>
        <location evidence="1">Cell membrane</location>
        <topology evidence="1">Multi-pass membrane protein</topology>
    </subcellularLocation>
</comment>
<feature type="transmembrane region" description="Helical" evidence="7">
    <location>
        <begin position="294"/>
        <end position="317"/>
    </location>
</feature>
<dbReference type="SUPFAM" id="SSF103473">
    <property type="entry name" value="MFS general substrate transporter"/>
    <property type="match status" value="1"/>
</dbReference>
<name>A0ABQ4FZM1_9ACTN</name>
<evidence type="ECO:0000256" key="3">
    <source>
        <dbReference type="ARBA" id="ARBA00022475"/>
    </source>
</evidence>
<keyword evidence="5 7" id="KW-1133">Transmembrane helix</keyword>
<dbReference type="InterPro" id="IPR036259">
    <property type="entry name" value="MFS_trans_sf"/>
</dbReference>
<keyword evidence="10" id="KW-1185">Reference proteome</keyword>
<feature type="transmembrane region" description="Helical" evidence="7">
    <location>
        <begin position="389"/>
        <end position="410"/>
    </location>
</feature>
<evidence type="ECO:0000256" key="1">
    <source>
        <dbReference type="ARBA" id="ARBA00004651"/>
    </source>
</evidence>
<evidence type="ECO:0000313" key="9">
    <source>
        <dbReference type="EMBL" id="GIH40261.1"/>
    </source>
</evidence>
<evidence type="ECO:0000256" key="2">
    <source>
        <dbReference type="ARBA" id="ARBA00022448"/>
    </source>
</evidence>
<protein>
    <submittedName>
        <fullName evidence="9">MFS transporter</fullName>
    </submittedName>
</protein>